<keyword evidence="4" id="KW-1185">Reference proteome</keyword>
<feature type="region of interest" description="Disordered" evidence="1">
    <location>
        <begin position="78"/>
        <end position="141"/>
    </location>
</feature>
<evidence type="ECO:0000256" key="1">
    <source>
        <dbReference type="SAM" id="MobiDB-lite"/>
    </source>
</evidence>
<dbReference type="OrthoDB" id="7376415at2"/>
<feature type="compositionally biased region" description="Low complexity" evidence="1">
    <location>
        <begin position="176"/>
        <end position="188"/>
    </location>
</feature>
<gene>
    <name evidence="3" type="ORF">CR165_15585</name>
</gene>
<protein>
    <recommendedName>
        <fullName evidence="2">YjiS-like domain-containing protein</fullName>
    </recommendedName>
</protein>
<comment type="caution">
    <text evidence="3">The sequence shown here is derived from an EMBL/GenBank/DDBJ whole genome shotgun (WGS) entry which is preliminary data.</text>
</comment>
<dbReference type="EMBL" id="PDOA01000011">
    <property type="protein sequence ID" value="PWC27725.1"/>
    <property type="molecule type" value="Genomic_DNA"/>
</dbReference>
<dbReference type="Pfam" id="PF06568">
    <property type="entry name" value="YjiS-like"/>
    <property type="match status" value="1"/>
</dbReference>
<proteinExistence type="predicted"/>
<evidence type="ECO:0000313" key="4">
    <source>
        <dbReference type="Proteomes" id="UP000245048"/>
    </source>
</evidence>
<sequence>MRMHRAGVMNLSVHERPRTMSAQLGSGFHSSPVLRSAPRATHPRGWLEALRLILRVIRTRQDLAGMEPRMLRDIGLTPGQARHEAQRAPLGHRPAPGLKAARRERTRGTAPPPSPASGGAAQLRLGAQQGGRPARSLGQQRVDLARRQRLDMLARGGGGRVPALHDGRQRHHPAGHVHGAAGGAQHARGGVQPHALGQAALGQFRQRVHRGAAAHGQRHFHRLNSHGGNLRMLVPASSGKGEA</sequence>
<dbReference type="Proteomes" id="UP000245048">
    <property type="component" value="Unassembled WGS sequence"/>
</dbReference>
<feature type="region of interest" description="Disordered" evidence="1">
    <location>
        <begin position="169"/>
        <end position="188"/>
    </location>
</feature>
<feature type="domain" description="YjiS-like" evidence="2">
    <location>
        <begin position="57"/>
        <end position="82"/>
    </location>
</feature>
<name>A0A2U1V1D3_9PROT</name>
<dbReference type="InterPro" id="IPR009506">
    <property type="entry name" value="YjiS-like"/>
</dbReference>
<reference evidence="4" key="1">
    <citation type="submission" date="2017-10" db="EMBL/GenBank/DDBJ databases">
        <authorList>
            <person name="Toshchakov S.V."/>
            <person name="Goeva M.A."/>
        </authorList>
    </citation>
    <scope>NUCLEOTIDE SEQUENCE [LARGE SCALE GENOMIC DNA]</scope>
    <source>
        <strain evidence="4">JR1/69-1-13</strain>
    </source>
</reference>
<accession>A0A2U1V1D3</accession>
<evidence type="ECO:0000313" key="3">
    <source>
        <dbReference type="EMBL" id="PWC27725.1"/>
    </source>
</evidence>
<evidence type="ECO:0000259" key="2">
    <source>
        <dbReference type="Pfam" id="PF06568"/>
    </source>
</evidence>
<organism evidence="3 4">
    <name type="scientific">Teichococcus aestuarii</name>
    <dbReference type="NCBI Taxonomy" id="568898"/>
    <lineage>
        <taxon>Bacteria</taxon>
        <taxon>Pseudomonadati</taxon>
        <taxon>Pseudomonadota</taxon>
        <taxon>Alphaproteobacteria</taxon>
        <taxon>Acetobacterales</taxon>
        <taxon>Roseomonadaceae</taxon>
        <taxon>Roseomonas</taxon>
    </lineage>
</organism>
<dbReference type="AlphaFoldDB" id="A0A2U1V1D3"/>